<dbReference type="GO" id="GO:0046872">
    <property type="term" value="F:metal ion binding"/>
    <property type="evidence" value="ECO:0007669"/>
    <property type="project" value="UniProtKB-KW"/>
</dbReference>
<name>A0A518CHS2_9PLAN</name>
<protein>
    <submittedName>
        <fullName evidence="6">Creatinine amidohydrolase</fullName>
        <ecNumber evidence="6">3.5.2.10</ecNumber>
    </submittedName>
</protein>
<dbReference type="EC" id="3.5.2.10" evidence="6"/>
<dbReference type="AlphaFoldDB" id="A0A518CHS2"/>
<evidence type="ECO:0000256" key="3">
    <source>
        <dbReference type="ARBA" id="ARBA00022801"/>
    </source>
</evidence>
<evidence type="ECO:0000256" key="5">
    <source>
        <dbReference type="ARBA" id="ARBA00024029"/>
    </source>
</evidence>
<evidence type="ECO:0000256" key="2">
    <source>
        <dbReference type="ARBA" id="ARBA00022723"/>
    </source>
</evidence>
<keyword evidence="2" id="KW-0479">Metal-binding</keyword>
<organism evidence="6 7">
    <name type="scientific">Polystyrenella longa</name>
    <dbReference type="NCBI Taxonomy" id="2528007"/>
    <lineage>
        <taxon>Bacteria</taxon>
        <taxon>Pseudomonadati</taxon>
        <taxon>Planctomycetota</taxon>
        <taxon>Planctomycetia</taxon>
        <taxon>Planctomycetales</taxon>
        <taxon>Planctomycetaceae</taxon>
        <taxon>Polystyrenella</taxon>
    </lineage>
</organism>
<dbReference type="PANTHER" id="PTHR35005:SF1">
    <property type="entry name" value="2-AMINO-5-FORMYLAMINO-6-RIBOSYLAMINOPYRIMIDIN-4(3H)-ONE 5'-MONOPHOSPHATE DEFORMYLASE"/>
    <property type="match status" value="1"/>
</dbReference>
<keyword evidence="3 6" id="KW-0378">Hydrolase</keyword>
<sequence length="300" mass="33881">MTSDHKLWFALLITEQYNRGTDSQRTLLIVTAISSDDLRSLLFTAPVLHQEYNHWKRIMSQATRPAKPVLLGQNTRKEFRERMQSGELKVCIIPVAATEQHLEHLAMDHDYRSVMHVATAAAERNSPHVIVAPSMNIGISEHHMKHIGTLSSMPGSWLGVLFDTIRSMQSAGFEHILVLNGHGGNMAPCKGIWGQFQQRLEINLQFHSYWDLLPSHIWKETMQSGDYPGHAQEFETAFAMYAFPENVDHEAMAAQTDQAPALATPETGKILVESIIDHVAQHVKEMVDGENVWEVPPFFP</sequence>
<proteinExistence type="inferred from homology"/>
<keyword evidence="4" id="KW-0862">Zinc</keyword>
<comment type="similarity">
    <text evidence="5">Belongs to the creatininase superfamily.</text>
</comment>
<dbReference type="InterPro" id="IPR024087">
    <property type="entry name" value="Creatininase-like_sf"/>
</dbReference>
<dbReference type="GO" id="GO:0016811">
    <property type="term" value="F:hydrolase activity, acting on carbon-nitrogen (but not peptide) bonds, in linear amides"/>
    <property type="evidence" value="ECO:0007669"/>
    <property type="project" value="TreeGrafter"/>
</dbReference>
<dbReference type="Proteomes" id="UP000317178">
    <property type="component" value="Chromosome"/>
</dbReference>
<dbReference type="GO" id="GO:0009231">
    <property type="term" value="P:riboflavin biosynthetic process"/>
    <property type="evidence" value="ECO:0007669"/>
    <property type="project" value="TreeGrafter"/>
</dbReference>
<dbReference type="InterPro" id="IPR003785">
    <property type="entry name" value="Creatininase/forma_Hydrolase"/>
</dbReference>
<dbReference type="SUPFAM" id="SSF102215">
    <property type="entry name" value="Creatininase"/>
    <property type="match status" value="1"/>
</dbReference>
<evidence type="ECO:0000256" key="1">
    <source>
        <dbReference type="ARBA" id="ARBA00001947"/>
    </source>
</evidence>
<dbReference type="PANTHER" id="PTHR35005">
    <property type="entry name" value="3-DEHYDRO-SCYLLO-INOSOSE HYDROLASE"/>
    <property type="match status" value="1"/>
</dbReference>
<dbReference type="KEGG" id="plon:Pla110_04840"/>
<comment type="cofactor">
    <cofactor evidence="1">
        <name>Zn(2+)</name>
        <dbReference type="ChEBI" id="CHEBI:29105"/>
    </cofactor>
</comment>
<evidence type="ECO:0000313" key="6">
    <source>
        <dbReference type="EMBL" id="QDU78780.1"/>
    </source>
</evidence>
<accession>A0A518CHS2</accession>
<reference evidence="6 7" key="1">
    <citation type="submission" date="2019-02" db="EMBL/GenBank/DDBJ databases">
        <title>Deep-cultivation of Planctomycetes and their phenomic and genomic characterization uncovers novel biology.</title>
        <authorList>
            <person name="Wiegand S."/>
            <person name="Jogler M."/>
            <person name="Boedeker C."/>
            <person name="Pinto D."/>
            <person name="Vollmers J."/>
            <person name="Rivas-Marin E."/>
            <person name="Kohn T."/>
            <person name="Peeters S.H."/>
            <person name="Heuer A."/>
            <person name="Rast P."/>
            <person name="Oberbeckmann S."/>
            <person name="Bunk B."/>
            <person name="Jeske O."/>
            <person name="Meyerdierks A."/>
            <person name="Storesund J.E."/>
            <person name="Kallscheuer N."/>
            <person name="Luecker S."/>
            <person name="Lage O.M."/>
            <person name="Pohl T."/>
            <person name="Merkel B.J."/>
            <person name="Hornburger P."/>
            <person name="Mueller R.-W."/>
            <person name="Bruemmer F."/>
            <person name="Labrenz M."/>
            <person name="Spormann A.M."/>
            <person name="Op den Camp H."/>
            <person name="Overmann J."/>
            <person name="Amann R."/>
            <person name="Jetten M.S.M."/>
            <person name="Mascher T."/>
            <person name="Medema M.H."/>
            <person name="Devos D.P."/>
            <person name="Kaster A.-K."/>
            <person name="Ovreas L."/>
            <person name="Rohde M."/>
            <person name="Galperin M.Y."/>
            <person name="Jogler C."/>
        </authorList>
    </citation>
    <scope>NUCLEOTIDE SEQUENCE [LARGE SCALE GENOMIC DNA]</scope>
    <source>
        <strain evidence="6 7">Pla110</strain>
    </source>
</reference>
<gene>
    <name evidence="6" type="primary">crnA</name>
    <name evidence="6" type="ORF">Pla110_04840</name>
</gene>
<dbReference type="EMBL" id="CP036281">
    <property type="protein sequence ID" value="QDU78780.1"/>
    <property type="molecule type" value="Genomic_DNA"/>
</dbReference>
<dbReference type="Gene3D" id="3.40.50.10310">
    <property type="entry name" value="Creatininase"/>
    <property type="match status" value="1"/>
</dbReference>
<evidence type="ECO:0000256" key="4">
    <source>
        <dbReference type="ARBA" id="ARBA00022833"/>
    </source>
</evidence>
<keyword evidence="7" id="KW-1185">Reference proteome</keyword>
<dbReference type="Pfam" id="PF02633">
    <property type="entry name" value="Creatininase"/>
    <property type="match status" value="1"/>
</dbReference>
<dbReference type="GO" id="GO:0047789">
    <property type="term" value="F:creatininase activity"/>
    <property type="evidence" value="ECO:0007669"/>
    <property type="project" value="UniProtKB-EC"/>
</dbReference>
<evidence type="ECO:0000313" key="7">
    <source>
        <dbReference type="Proteomes" id="UP000317178"/>
    </source>
</evidence>